<dbReference type="AlphaFoldDB" id="A0A075FNP6"/>
<evidence type="ECO:0000313" key="1">
    <source>
        <dbReference type="EMBL" id="AIE93250.1"/>
    </source>
</evidence>
<dbReference type="GO" id="GO:0006364">
    <property type="term" value="P:rRNA processing"/>
    <property type="evidence" value="ECO:0007669"/>
    <property type="project" value="InterPro"/>
</dbReference>
<gene>
    <name evidence="1" type="primary">flpA</name>
</gene>
<name>A0A075FNP6_9ARCH</name>
<protein>
    <submittedName>
        <fullName evidence="1">Fibrillarin (FlpA)</fullName>
    </submittedName>
</protein>
<dbReference type="InterPro" id="IPR029063">
    <property type="entry name" value="SAM-dependent_MTases_sf"/>
</dbReference>
<dbReference type="GO" id="GO:0008168">
    <property type="term" value="F:methyltransferase activity"/>
    <property type="evidence" value="ECO:0007669"/>
    <property type="project" value="InterPro"/>
</dbReference>
<dbReference type="EMBL" id="KF900389">
    <property type="protein sequence ID" value="AIE93250.1"/>
    <property type="molecule type" value="Genomic_DNA"/>
</dbReference>
<dbReference type="Pfam" id="PF01269">
    <property type="entry name" value="Fibrillarin"/>
    <property type="match status" value="1"/>
</dbReference>
<reference evidence="1" key="1">
    <citation type="journal article" date="2014" name="Genome Biol. Evol.">
        <title>Pangenome evidence for extensive interdomain horizontal transfer affecting lineage core and shell genes in uncultured planktonic thaumarchaeota and euryarchaeota.</title>
        <authorList>
            <person name="Deschamps P."/>
            <person name="Zivanovic Y."/>
            <person name="Moreira D."/>
            <person name="Rodriguez-Valera F."/>
            <person name="Lopez-Garcia P."/>
        </authorList>
    </citation>
    <scope>NUCLEOTIDE SEQUENCE</scope>
</reference>
<organism evidence="1">
    <name type="scientific">uncultured marine thaumarchaeote AD1000_33_B07</name>
    <dbReference type="NCBI Taxonomy" id="1455908"/>
    <lineage>
        <taxon>Archaea</taxon>
        <taxon>Nitrososphaerota</taxon>
        <taxon>environmental samples</taxon>
    </lineage>
</organism>
<dbReference type="Gene3D" id="3.40.50.150">
    <property type="entry name" value="Vaccinia Virus protein VP39"/>
    <property type="match status" value="1"/>
</dbReference>
<dbReference type="InterPro" id="IPR000692">
    <property type="entry name" value="Fibrillarin"/>
</dbReference>
<dbReference type="GO" id="GO:0003723">
    <property type="term" value="F:RNA binding"/>
    <property type="evidence" value="ECO:0007669"/>
    <property type="project" value="InterPro"/>
</dbReference>
<accession>A0A075FNP6</accession>
<sequence length="57" mass="6613">MVTCFSNKTRSIDVTKDPRKVIENEIEKLEQSFKIKQIIDLQPYDKDHAMVVATFLG</sequence>
<proteinExistence type="predicted"/>